<dbReference type="EMBL" id="KY860574">
    <property type="protein sequence ID" value="ASV47549.1"/>
    <property type="molecule type" value="Genomic_DNA"/>
</dbReference>
<gene>
    <name evidence="1" type="primary">orf131</name>
    <name evidence="1" type="ORF">CMESOPL_038</name>
</gene>
<accession>A0A248SPK2</accession>
<geneLocation type="chloroplast" evidence="1"/>
<keyword evidence="1" id="KW-0150">Chloroplast</keyword>
<organism evidence="1">
    <name type="scientific">Chroomonas mesostigmatica CCMP1168</name>
    <dbReference type="NCBI Taxonomy" id="1195612"/>
    <lineage>
        <taxon>Eukaryota</taxon>
        <taxon>Cryptophyceae</taxon>
        <taxon>Pyrenomonadales</taxon>
        <taxon>Chroomonadaceae</taxon>
        <taxon>Chroomonas</taxon>
    </lineage>
</organism>
<reference evidence="1" key="1">
    <citation type="journal article" date="2017" name="Genome Biol. Evol.">
        <title>Evolutionary Dynamics of Cryptophyte Plastid Genomes.</title>
        <authorList>
            <person name="Kim J.I."/>
            <person name="Moore C.E."/>
            <person name="Archibald J.M."/>
            <person name="Bhattacharya D."/>
            <person name="Yi G."/>
            <person name="Yoon H.S."/>
            <person name="Shin W."/>
        </authorList>
    </citation>
    <scope>NUCLEOTIDE SEQUENCE</scope>
</reference>
<evidence type="ECO:0000313" key="1">
    <source>
        <dbReference type="EMBL" id="ASV47549.1"/>
    </source>
</evidence>
<keyword evidence="1" id="KW-0934">Plastid</keyword>
<proteinExistence type="predicted"/>
<dbReference type="AlphaFoldDB" id="A0A248SPK2"/>
<name>A0A248SPK2_9CRYP</name>
<sequence>MKPNDSQITSFLEQLSSTSSIIKKNKASIVNPSSRAFKLKIFHSKQKTRRKYSQDLITLIRSNTDMKTILKALYALSYKNQIDQNQLKRKLVNSFKNVSVREDNKRTAAYKKTEYINNLYQLYRINFDFSE</sequence>
<protein>
    <submittedName>
        <fullName evidence="1">Uncharacterized protein</fullName>
    </submittedName>
</protein>